<sequence>MNSFGEGIDQPRGSMSLMNLLSGNQTKPTTKVRKKKNEDEHVIEYQQSQLESKMFANRKPTSVNNLLKKIDIEEIPDDDTSNLESMIFANSKRISARDLFKKPRQEETPDIIEVIEEQPIEIIDTEEPQKKIDESKMFTTAKRTTVKDLFKSFKPKYQVTLKVSPDKLREIGKPIVIEDAPSMFVTLKVDTEALKRIRREKNAKNSILASMMQFSKQSAKTKFPKLKELPMVPLLREQFHVSAGAATESRSITLPHRQRRDISLEGEYTYTHDNSIDKPSTYQMPSTHTDRAQLALAKLPHLKSNPALYSLYEKYLLPDITPSHDVLWVDFFKPETMNELLMHKTNIKLISSWITNSFNRKRRDDPFEEEEIASQLLILQGSQGSGKSTAVYTAMNEMSGYVHEINSGMARGRRDIYTNLKQLCTTHLVSRELGLILLEDVNILFDQDKTFWQVVQDIVAISKRPIVLTCEELWNIPKSLIRLAEANDSIVFIDDCVVGRQEVMDYLWLCCLVHGFNVEETVLNEISEESFNGVTYDLRQCLMNCEILCKLQSDQIVDIKSFPDEQLPQTDDISTMAAMLEIGSSADVISSGSISQIEHSYQPNQFTDIYYIDESSKLTQPTLSFELNMGNELQNSLHINKTLPSPKYTMNDLRYECNEFIGSRSKKIPQYMYDYPRRTLRSGFSESFSDQTGIPDTSFLHNISPTPFVLDLLPYTRIWQSFQICITKVEEDAVKEDRASVKKFLNYRDFQYKSTLNATMTTYFG</sequence>
<evidence type="ECO:0000313" key="4">
    <source>
        <dbReference type="Proteomes" id="UP000000709"/>
    </source>
</evidence>
<dbReference type="Gene3D" id="3.40.50.300">
    <property type="entry name" value="P-loop containing nucleotide triphosphate hydrolases"/>
    <property type="match status" value="1"/>
</dbReference>
<dbReference type="GO" id="GO:0003677">
    <property type="term" value="F:DNA binding"/>
    <property type="evidence" value="ECO:0007669"/>
    <property type="project" value="TreeGrafter"/>
</dbReference>
<dbReference type="eggNOG" id="KOG1968">
    <property type="taxonomic scope" value="Eukaryota"/>
</dbReference>
<dbReference type="GeneID" id="18871272"/>
<dbReference type="PANTHER" id="PTHR23389:SF6">
    <property type="entry name" value="REPLICATION FACTOR C SUBUNIT 1"/>
    <property type="match status" value="1"/>
</dbReference>
<dbReference type="PANTHER" id="PTHR23389">
    <property type="entry name" value="CHROMOSOME TRANSMISSION FIDELITY FACTOR 18"/>
    <property type="match status" value="1"/>
</dbReference>
<evidence type="ECO:0000313" key="3">
    <source>
        <dbReference type="EMBL" id="EGW33697.1"/>
    </source>
</evidence>
<dbReference type="GO" id="GO:0006260">
    <property type="term" value="P:DNA replication"/>
    <property type="evidence" value="ECO:0007669"/>
    <property type="project" value="UniProtKB-KW"/>
</dbReference>
<dbReference type="HOGENOM" id="CLU_013192_0_0_1"/>
<protein>
    <submittedName>
        <fullName evidence="3">Uncharacterized protein</fullName>
    </submittedName>
</protein>
<evidence type="ECO:0000256" key="1">
    <source>
        <dbReference type="ARBA" id="ARBA00022705"/>
    </source>
</evidence>
<keyword evidence="4" id="KW-1185">Reference proteome</keyword>
<feature type="region of interest" description="Disordered" evidence="2">
    <location>
        <begin position="1"/>
        <end position="38"/>
    </location>
</feature>
<accession>G3AII2</accession>
<proteinExistence type="predicted"/>
<dbReference type="RefSeq" id="XP_007373281.1">
    <property type="nucleotide sequence ID" value="XM_007373219.1"/>
</dbReference>
<keyword evidence="1" id="KW-0235">DNA replication</keyword>
<dbReference type="GO" id="GO:0005634">
    <property type="term" value="C:nucleus"/>
    <property type="evidence" value="ECO:0007669"/>
    <property type="project" value="TreeGrafter"/>
</dbReference>
<dbReference type="Proteomes" id="UP000000709">
    <property type="component" value="Unassembled WGS sequence"/>
</dbReference>
<organism evidence="4">
    <name type="scientific">Spathaspora passalidarum (strain NRRL Y-27907 / 11-Y1)</name>
    <dbReference type="NCBI Taxonomy" id="619300"/>
    <lineage>
        <taxon>Eukaryota</taxon>
        <taxon>Fungi</taxon>
        <taxon>Dikarya</taxon>
        <taxon>Ascomycota</taxon>
        <taxon>Saccharomycotina</taxon>
        <taxon>Pichiomycetes</taxon>
        <taxon>Debaryomycetaceae</taxon>
        <taxon>Spathaspora</taxon>
    </lineage>
</organism>
<feature type="compositionally biased region" description="Polar residues" evidence="2">
    <location>
        <begin position="16"/>
        <end position="29"/>
    </location>
</feature>
<dbReference type="Pfam" id="PF03215">
    <property type="entry name" value="Rad17"/>
    <property type="match status" value="1"/>
</dbReference>
<dbReference type="KEGG" id="spaa:SPAPADRAFT_48821"/>
<dbReference type="InterPro" id="IPR027417">
    <property type="entry name" value="P-loop_NTPase"/>
</dbReference>
<evidence type="ECO:0000256" key="2">
    <source>
        <dbReference type="SAM" id="MobiDB-lite"/>
    </source>
</evidence>
<dbReference type="SUPFAM" id="SSF52540">
    <property type="entry name" value="P-loop containing nucleoside triphosphate hydrolases"/>
    <property type="match status" value="1"/>
</dbReference>
<name>G3AII2_SPAPN</name>
<dbReference type="OrthoDB" id="10064318at2759"/>
<gene>
    <name evidence="3" type="ORF">SPAPADRAFT_48821</name>
</gene>
<dbReference type="InParanoid" id="G3AII2"/>
<reference evidence="3 4" key="1">
    <citation type="journal article" date="2011" name="Proc. Natl. Acad. Sci. U.S.A.">
        <title>Comparative genomics of xylose-fermenting fungi for enhanced biofuel production.</title>
        <authorList>
            <person name="Wohlbach D.J."/>
            <person name="Kuo A."/>
            <person name="Sato T.K."/>
            <person name="Potts K.M."/>
            <person name="Salamov A.A."/>
            <person name="LaButti K.M."/>
            <person name="Sun H."/>
            <person name="Clum A."/>
            <person name="Pangilinan J.L."/>
            <person name="Lindquist E.A."/>
            <person name="Lucas S."/>
            <person name="Lapidus A."/>
            <person name="Jin M."/>
            <person name="Gunawan C."/>
            <person name="Balan V."/>
            <person name="Dale B.E."/>
            <person name="Jeffries T.W."/>
            <person name="Zinkel R."/>
            <person name="Barry K.W."/>
            <person name="Grigoriev I.V."/>
            <person name="Gasch A.P."/>
        </authorList>
    </citation>
    <scope>NUCLEOTIDE SEQUENCE [LARGE SCALE GENOMIC DNA]</scope>
    <source>
        <strain evidence="4">NRRL Y-27907 / 11-Y1</strain>
    </source>
</reference>
<dbReference type="AlphaFoldDB" id="G3AII2"/>
<dbReference type="OMA" id="YVHEINS"/>
<dbReference type="STRING" id="619300.G3AII2"/>
<dbReference type="EMBL" id="GL996500">
    <property type="protein sequence ID" value="EGW33697.1"/>
    <property type="molecule type" value="Genomic_DNA"/>
</dbReference>